<dbReference type="Proteomes" id="UP000271700">
    <property type="component" value="Unassembled WGS sequence"/>
</dbReference>
<dbReference type="AlphaFoldDB" id="A0A497ZIH9"/>
<dbReference type="EMBL" id="RCCT01000002">
    <property type="protein sequence ID" value="RLK08500.1"/>
    <property type="molecule type" value="Genomic_DNA"/>
</dbReference>
<accession>A0A497ZIH9</accession>
<evidence type="ECO:0000313" key="2">
    <source>
        <dbReference type="Proteomes" id="UP000271700"/>
    </source>
</evidence>
<proteinExistence type="predicted"/>
<gene>
    <name evidence="1" type="ORF">CLV75_2178</name>
</gene>
<keyword evidence="2" id="KW-1185">Reference proteome</keyword>
<sequence>MHNLKMVPKAKLVDRPVQKSRPTHYNIKNRKKKKGLFSRVLDEAWDAIEDVFD</sequence>
<protein>
    <submittedName>
        <fullName evidence="1">Uncharacterized protein</fullName>
    </submittedName>
</protein>
<organism evidence="1 2">
    <name type="scientific">Ruegeria conchae</name>
    <dbReference type="NCBI Taxonomy" id="981384"/>
    <lineage>
        <taxon>Bacteria</taxon>
        <taxon>Pseudomonadati</taxon>
        <taxon>Pseudomonadota</taxon>
        <taxon>Alphaproteobacteria</taxon>
        <taxon>Rhodobacterales</taxon>
        <taxon>Roseobacteraceae</taxon>
        <taxon>Ruegeria</taxon>
    </lineage>
</organism>
<reference evidence="1 2" key="1">
    <citation type="submission" date="2018-10" db="EMBL/GenBank/DDBJ databases">
        <title>Genomic Encyclopedia of Archaeal and Bacterial Type Strains, Phase II (KMG-II): from individual species to whole genera.</title>
        <authorList>
            <person name="Goeker M."/>
        </authorList>
    </citation>
    <scope>NUCLEOTIDE SEQUENCE [LARGE SCALE GENOMIC DNA]</scope>
    <source>
        <strain evidence="1 2">DSM 29317</strain>
    </source>
</reference>
<comment type="caution">
    <text evidence="1">The sequence shown here is derived from an EMBL/GenBank/DDBJ whole genome shotgun (WGS) entry which is preliminary data.</text>
</comment>
<name>A0A497ZIH9_9RHOB</name>
<evidence type="ECO:0000313" key="1">
    <source>
        <dbReference type="EMBL" id="RLK08500.1"/>
    </source>
</evidence>